<evidence type="ECO:0000313" key="2">
    <source>
        <dbReference type="Proteomes" id="UP000663671"/>
    </source>
</evidence>
<name>A0A8A1M8M6_AJECA</name>
<dbReference type="VEuPathDB" id="FungiDB:I7I51_02621"/>
<organism evidence="1 2">
    <name type="scientific">Ajellomyces capsulatus</name>
    <name type="common">Darling's disease fungus</name>
    <name type="synonym">Histoplasma capsulatum</name>
    <dbReference type="NCBI Taxonomy" id="5037"/>
    <lineage>
        <taxon>Eukaryota</taxon>
        <taxon>Fungi</taxon>
        <taxon>Dikarya</taxon>
        <taxon>Ascomycota</taxon>
        <taxon>Pezizomycotina</taxon>
        <taxon>Eurotiomycetes</taxon>
        <taxon>Eurotiomycetidae</taxon>
        <taxon>Onygenales</taxon>
        <taxon>Ajellomycetaceae</taxon>
        <taxon>Histoplasma</taxon>
    </lineage>
</organism>
<protein>
    <submittedName>
        <fullName evidence="1">Uncharacterized protein</fullName>
    </submittedName>
</protein>
<gene>
    <name evidence="1" type="ORF">I7I51_02621</name>
</gene>
<accession>A0A8A1M8M6</accession>
<dbReference type="Proteomes" id="UP000663671">
    <property type="component" value="Chromosome 7"/>
</dbReference>
<dbReference type="EMBL" id="CP069112">
    <property type="protein sequence ID" value="QSS62878.1"/>
    <property type="molecule type" value="Genomic_DNA"/>
</dbReference>
<reference evidence="1" key="1">
    <citation type="submission" date="2021-01" db="EMBL/GenBank/DDBJ databases">
        <title>Chromosome-level genome assembly of a human fungal pathogen reveals clustering of transcriptionally co-regulated genes.</title>
        <authorList>
            <person name="Voorhies M."/>
            <person name="Cohen S."/>
            <person name="Shea T.P."/>
            <person name="Petrus S."/>
            <person name="Munoz J.F."/>
            <person name="Poplawski S."/>
            <person name="Goldman W.E."/>
            <person name="Michael T."/>
            <person name="Cuomo C.A."/>
            <person name="Sil A."/>
            <person name="Beyhan S."/>
        </authorList>
    </citation>
    <scope>NUCLEOTIDE SEQUENCE</scope>
    <source>
        <strain evidence="1">WU24</strain>
    </source>
</reference>
<evidence type="ECO:0000313" key="1">
    <source>
        <dbReference type="EMBL" id="QSS62878.1"/>
    </source>
</evidence>
<dbReference type="AlphaFoldDB" id="A0A8A1M8M6"/>
<sequence length="165" mass="18265">MTASGSWHNYAKGMQGFEGEDDGVGDGCLFLRLEMNEEIKVSYVKGYADSADAIEDLPRQRDSVRAPNRGNLQVGGGSSECLLVDGEYSSYSMSLSRGAICKCIPFLRRVSALDQTPIYPGNEIYFAPLIRHKLTPSFRTDIRSGRIIICQTRSKIPNQGNQAHR</sequence>
<proteinExistence type="predicted"/>